<evidence type="ECO:0000256" key="5">
    <source>
        <dbReference type="ARBA" id="ARBA00022490"/>
    </source>
</evidence>
<dbReference type="PANTHER" id="PTHR31598:SF1">
    <property type="entry name" value="DYNEIN REGULATORY COMPLEX PROTEIN 10"/>
    <property type="match status" value="1"/>
</dbReference>
<evidence type="ECO:0000256" key="7">
    <source>
        <dbReference type="ARBA" id="ARBA00023069"/>
    </source>
</evidence>
<geneLocation type="mitochondrion" evidence="11"/>
<evidence type="ECO:0000256" key="6">
    <source>
        <dbReference type="ARBA" id="ARBA00022846"/>
    </source>
</evidence>
<evidence type="ECO:0000313" key="12">
    <source>
        <dbReference type="Proteomes" id="UP000039324"/>
    </source>
</evidence>
<evidence type="ECO:0000256" key="1">
    <source>
        <dbReference type="ARBA" id="ARBA00003029"/>
    </source>
</evidence>
<keyword evidence="9" id="KW-0966">Cell projection</keyword>
<reference evidence="10 12" key="1">
    <citation type="submission" date="2015-02" db="EMBL/GenBank/DDBJ databases">
        <authorList>
            <person name="Chooi Y.-H."/>
        </authorList>
    </citation>
    <scope>NUCLEOTIDE SEQUENCE [LARGE SCALE GENOMIC DNA]</scope>
    <source>
        <strain evidence="10">E3</strain>
    </source>
</reference>
<evidence type="ECO:0000313" key="11">
    <source>
        <dbReference type="EMBL" id="SPR00197.1"/>
    </source>
</evidence>
<comment type="similarity">
    <text evidence="3">Belongs to the DRC10 family.</text>
</comment>
<accession>A0A0G4IYD3</accession>
<dbReference type="AlphaFoldDB" id="A0A0G4IYD3"/>
<evidence type="ECO:0000256" key="8">
    <source>
        <dbReference type="ARBA" id="ARBA00023212"/>
    </source>
</evidence>
<evidence type="ECO:0000256" key="2">
    <source>
        <dbReference type="ARBA" id="ARBA00004611"/>
    </source>
</evidence>
<dbReference type="EMBL" id="OVEO01000013">
    <property type="protein sequence ID" value="SPR00197.1"/>
    <property type="molecule type" value="Genomic_DNA"/>
</dbReference>
<name>A0A0G4IYD3_PLABS</name>
<dbReference type="Proteomes" id="UP000039324">
    <property type="component" value="Unassembled WGS sequence"/>
</dbReference>
<comment type="subcellular location">
    <subcellularLocation>
        <location evidence="2">Cytoplasm</location>
        <location evidence="2">Cytoskeleton</location>
        <location evidence="2">Flagellum axoneme</location>
    </subcellularLocation>
</comment>
<organism evidence="10 12">
    <name type="scientific">Plasmodiophora brassicae</name>
    <name type="common">Clubroot disease agent</name>
    <dbReference type="NCBI Taxonomy" id="37360"/>
    <lineage>
        <taxon>Eukaryota</taxon>
        <taxon>Sar</taxon>
        <taxon>Rhizaria</taxon>
        <taxon>Endomyxa</taxon>
        <taxon>Phytomyxea</taxon>
        <taxon>Plasmodiophorida</taxon>
        <taxon>Plasmodiophoridae</taxon>
        <taxon>Plasmodiophora</taxon>
    </lineage>
</organism>
<keyword evidence="6" id="KW-0282">Flagellum</keyword>
<evidence type="ECO:0000256" key="3">
    <source>
        <dbReference type="ARBA" id="ARBA00009071"/>
    </source>
</evidence>
<keyword evidence="7" id="KW-0969">Cilium</keyword>
<evidence type="ECO:0000256" key="4">
    <source>
        <dbReference type="ARBA" id="ARBA00021752"/>
    </source>
</evidence>
<evidence type="ECO:0000313" key="10">
    <source>
        <dbReference type="EMBL" id="CEP00076.1"/>
    </source>
</evidence>
<comment type="function">
    <text evidence="1">Component of the nexin-dynein regulatory complex (N-DRC), a key regulator of ciliary/flagellar motility which maintains the alignment and integrity of the distal axoneme and regulates microtubule sliding in motile axonemes.</text>
</comment>
<keyword evidence="5" id="KW-0963">Cytoplasm</keyword>
<dbReference type="PANTHER" id="PTHR31598">
    <property type="entry name" value="IQ DOMAIN-CONTAINING PROTEIN D"/>
    <property type="match status" value="1"/>
</dbReference>
<keyword evidence="8" id="KW-0206">Cytoskeleton</keyword>
<reference evidence="11 13" key="2">
    <citation type="submission" date="2018-03" db="EMBL/GenBank/DDBJ databases">
        <authorList>
            <person name="Fogelqvist J."/>
        </authorList>
    </citation>
    <scope>NUCLEOTIDE SEQUENCE [LARGE SCALE GENOMIC DNA]</scope>
</reference>
<gene>
    <name evidence="10" type="ORF">PBRA_007810</name>
    <name evidence="11" type="ORF">PLBR_LOCUS7412</name>
</gene>
<dbReference type="InterPro" id="IPR042815">
    <property type="entry name" value="DRC10"/>
</dbReference>
<keyword evidence="12" id="KW-1185">Reference proteome</keyword>
<evidence type="ECO:0000256" key="9">
    <source>
        <dbReference type="ARBA" id="ARBA00023273"/>
    </source>
</evidence>
<dbReference type="EMBL" id="CDSF01000097">
    <property type="protein sequence ID" value="CEP00076.1"/>
    <property type="molecule type" value="Genomic_DNA"/>
</dbReference>
<dbReference type="Proteomes" id="UP000290189">
    <property type="component" value="Unassembled WGS sequence"/>
</dbReference>
<dbReference type="OMA" id="RDRKSYF"/>
<evidence type="ECO:0000313" key="13">
    <source>
        <dbReference type="Proteomes" id="UP000290189"/>
    </source>
</evidence>
<sequence length="425" mass="47753">MVSIRSIASRYADSDWPVPPGPDVIPAMALVQLRGADIPGAPGSTKRAPAPSGPHTTGLVVEDASKTETTWIVKIFDFLLTSTYNLSHFGVVAGEDALREKVATCHGSSLLFGQALLRHLDLEKTMSTMHVITLSTQKTFRRSLCTLTRMLLADQHLMPQFRAYFRPRTVAMGDLVELLAIFREMTIANLKRIALAEPPQSTLLEQAVTKEHKETIMAKHLQEKLDKHRVSNADVLDSKKKYMESLMRQIATVKARRDEIRASIASRDHQCHVVGATPFESQRETLAAQVATTKAKFAEMKEANRNLEDKLHRRKVAGEAEVQKCIAEYDAAMTKVYDEINVLRADLDDKRERCRFLTAFFQDLDERRAAKAEQERLEALRVKTLERNLRIWACAALLLQRALAKSMRAPSKKKGKGGAKKKKKN</sequence>
<protein>
    <recommendedName>
        <fullName evidence="4">Dynein regulatory complex protein 10</fullName>
    </recommendedName>
</protein>
<proteinExistence type="inferred from homology"/>
<keyword evidence="11" id="KW-0496">Mitochondrion</keyword>